<comment type="caution">
    <text evidence="1">The sequence shown here is derived from an EMBL/GenBank/DDBJ whole genome shotgun (WGS) entry which is preliminary data.</text>
</comment>
<dbReference type="OrthoDB" id="3790737at2"/>
<organism evidence="1 2">
    <name type="scientific">Nocardioides cavernaquae</name>
    <dbReference type="NCBI Taxonomy" id="2321396"/>
    <lineage>
        <taxon>Bacteria</taxon>
        <taxon>Bacillati</taxon>
        <taxon>Actinomycetota</taxon>
        <taxon>Actinomycetes</taxon>
        <taxon>Propionibacteriales</taxon>
        <taxon>Nocardioidaceae</taxon>
        <taxon>Nocardioides</taxon>
    </lineage>
</organism>
<proteinExistence type="predicted"/>
<keyword evidence="2" id="KW-1185">Reference proteome</keyword>
<dbReference type="EMBL" id="QYRP01000002">
    <property type="protein sequence ID" value="RJS45385.1"/>
    <property type="molecule type" value="Genomic_DNA"/>
</dbReference>
<name>A0A3A5H7K3_9ACTN</name>
<protein>
    <recommendedName>
        <fullName evidence="3">PqqD family protein</fullName>
    </recommendedName>
</protein>
<dbReference type="Proteomes" id="UP000276542">
    <property type="component" value="Unassembled WGS sequence"/>
</dbReference>
<evidence type="ECO:0000313" key="2">
    <source>
        <dbReference type="Proteomes" id="UP000276542"/>
    </source>
</evidence>
<evidence type="ECO:0000313" key="1">
    <source>
        <dbReference type="EMBL" id="RJS45385.1"/>
    </source>
</evidence>
<evidence type="ECO:0008006" key="3">
    <source>
        <dbReference type="Google" id="ProtNLM"/>
    </source>
</evidence>
<dbReference type="RefSeq" id="WP_147384785.1">
    <property type="nucleotide sequence ID" value="NZ_QYRP01000002.1"/>
</dbReference>
<reference evidence="2" key="1">
    <citation type="submission" date="2018-09" db="EMBL/GenBank/DDBJ databases">
        <authorList>
            <person name="Zhu H."/>
        </authorList>
    </citation>
    <scope>NUCLEOTIDE SEQUENCE [LARGE SCALE GENOMIC DNA]</scope>
    <source>
        <strain evidence="2">K1W22B-1</strain>
    </source>
</reference>
<dbReference type="AlphaFoldDB" id="A0A3A5H7K3"/>
<accession>A0A3A5H7K3</accession>
<gene>
    <name evidence="1" type="ORF">D4739_03565</name>
</gene>
<sequence length="84" mass="8800">MRVRRLPVLDELTRDGETVVLLEERAVLLSPLASAALSSLGPVWTSGADLRVALEALFGAAPDPDGAVFSLVSELESAGLVERG</sequence>